<gene>
    <name evidence="3" type="ORF">DJ017_10045</name>
</gene>
<reference evidence="4" key="1">
    <citation type="submission" date="2018-05" db="EMBL/GenBank/DDBJ databases">
        <authorList>
            <person name="Li X."/>
        </authorList>
    </citation>
    <scope>NUCLEOTIDE SEQUENCE [LARGE SCALE GENOMIC DNA]</scope>
    <source>
        <strain evidence="4">LX32</strain>
    </source>
</reference>
<evidence type="ECO:0000313" key="3">
    <source>
        <dbReference type="EMBL" id="RAK54841.1"/>
    </source>
</evidence>
<keyword evidence="2" id="KW-1133">Transmembrane helix</keyword>
<evidence type="ECO:0000313" key="4">
    <source>
        <dbReference type="Proteomes" id="UP000249254"/>
    </source>
</evidence>
<comment type="caution">
    <text evidence="3">The sequence shown here is derived from an EMBL/GenBank/DDBJ whole genome shotgun (WGS) entry which is preliminary data.</text>
</comment>
<evidence type="ECO:0000256" key="2">
    <source>
        <dbReference type="SAM" id="Phobius"/>
    </source>
</evidence>
<sequence length="60" mass="6184">MAELGHRAEPRSNPLVQQAPGPEAPDVKTRAGSQRGMALALIGGGVFWAAVAAAVYALTR</sequence>
<protein>
    <submittedName>
        <fullName evidence="3">Uncharacterized protein</fullName>
    </submittedName>
</protein>
<dbReference type="AlphaFoldDB" id="A0A328AK46"/>
<feature type="compositionally biased region" description="Basic and acidic residues" evidence="1">
    <location>
        <begin position="1"/>
        <end position="10"/>
    </location>
</feature>
<proteinExistence type="predicted"/>
<keyword evidence="2" id="KW-0812">Transmembrane</keyword>
<evidence type="ECO:0000256" key="1">
    <source>
        <dbReference type="SAM" id="MobiDB-lite"/>
    </source>
</evidence>
<feature type="region of interest" description="Disordered" evidence="1">
    <location>
        <begin position="1"/>
        <end position="30"/>
    </location>
</feature>
<dbReference type="EMBL" id="QFYQ01000001">
    <property type="protein sequence ID" value="RAK54841.1"/>
    <property type="molecule type" value="Genomic_DNA"/>
</dbReference>
<feature type="transmembrane region" description="Helical" evidence="2">
    <location>
        <begin position="38"/>
        <end position="58"/>
    </location>
</feature>
<keyword evidence="4" id="KW-1185">Reference proteome</keyword>
<dbReference type="Proteomes" id="UP000249254">
    <property type="component" value="Unassembled WGS sequence"/>
</dbReference>
<organism evidence="3 4">
    <name type="scientific">Phenylobacterium soli</name>
    <dbReference type="NCBI Taxonomy" id="2170551"/>
    <lineage>
        <taxon>Bacteria</taxon>
        <taxon>Pseudomonadati</taxon>
        <taxon>Pseudomonadota</taxon>
        <taxon>Alphaproteobacteria</taxon>
        <taxon>Caulobacterales</taxon>
        <taxon>Caulobacteraceae</taxon>
        <taxon>Phenylobacterium</taxon>
    </lineage>
</organism>
<name>A0A328AK46_9CAUL</name>
<accession>A0A328AK46</accession>
<keyword evidence="2" id="KW-0472">Membrane</keyword>